<evidence type="ECO:0000313" key="3">
    <source>
        <dbReference type="Proteomes" id="UP000000305"/>
    </source>
</evidence>
<feature type="compositionally biased region" description="Basic residues" evidence="1">
    <location>
        <begin position="95"/>
        <end position="107"/>
    </location>
</feature>
<gene>
    <name evidence="2" type="ORF">DAPPUDRAFT_233714</name>
</gene>
<dbReference type="InParanoid" id="E9FVJ2"/>
<dbReference type="Proteomes" id="UP000000305">
    <property type="component" value="Unassembled WGS sequence"/>
</dbReference>
<keyword evidence="3" id="KW-1185">Reference proteome</keyword>
<protein>
    <submittedName>
        <fullName evidence="2">Uncharacterized protein</fullName>
    </submittedName>
</protein>
<dbReference type="EMBL" id="GL732525">
    <property type="protein sequence ID" value="EFX88563.1"/>
    <property type="molecule type" value="Genomic_DNA"/>
</dbReference>
<dbReference type="AlphaFoldDB" id="E9FVJ2"/>
<accession>E9FVJ2</accession>
<dbReference type="KEGG" id="dpx:DAPPUDRAFT_233714"/>
<organism evidence="2 3">
    <name type="scientific">Daphnia pulex</name>
    <name type="common">Water flea</name>
    <dbReference type="NCBI Taxonomy" id="6669"/>
    <lineage>
        <taxon>Eukaryota</taxon>
        <taxon>Metazoa</taxon>
        <taxon>Ecdysozoa</taxon>
        <taxon>Arthropoda</taxon>
        <taxon>Crustacea</taxon>
        <taxon>Branchiopoda</taxon>
        <taxon>Diplostraca</taxon>
        <taxon>Cladocera</taxon>
        <taxon>Anomopoda</taxon>
        <taxon>Daphniidae</taxon>
        <taxon>Daphnia</taxon>
    </lineage>
</organism>
<name>E9FVJ2_DAPPU</name>
<sequence length="210" mass="22781">MAANWEKIEKKEEEAGGVLGIAKMVSFWAETKLEVMEPFEKKKGETTSRVGGVKYVTLGLPLASKPSGPKMIFRLSGRIKKSSEPITPDPGLLPAKKKKKKEMRKKKNCDGENDGGFGVHRVTAERRLARPRSDFSHAATYVNTFGGGGGGVYSSLDIQAMAITVLGRVQQQQQQPASLSLPKLDNIRKCCCQDMGKSSSNNTGGTYTDG</sequence>
<dbReference type="HOGENOM" id="CLU_1311245_0_0_1"/>
<reference evidence="2 3" key="1">
    <citation type="journal article" date="2011" name="Science">
        <title>The ecoresponsive genome of Daphnia pulex.</title>
        <authorList>
            <person name="Colbourne J.K."/>
            <person name="Pfrender M.E."/>
            <person name="Gilbert D."/>
            <person name="Thomas W.K."/>
            <person name="Tucker A."/>
            <person name="Oakley T.H."/>
            <person name="Tokishita S."/>
            <person name="Aerts A."/>
            <person name="Arnold G.J."/>
            <person name="Basu M.K."/>
            <person name="Bauer D.J."/>
            <person name="Caceres C.E."/>
            <person name="Carmel L."/>
            <person name="Casola C."/>
            <person name="Choi J.H."/>
            <person name="Detter J.C."/>
            <person name="Dong Q."/>
            <person name="Dusheyko S."/>
            <person name="Eads B.D."/>
            <person name="Frohlich T."/>
            <person name="Geiler-Samerotte K.A."/>
            <person name="Gerlach D."/>
            <person name="Hatcher P."/>
            <person name="Jogdeo S."/>
            <person name="Krijgsveld J."/>
            <person name="Kriventseva E.V."/>
            <person name="Kultz D."/>
            <person name="Laforsch C."/>
            <person name="Lindquist E."/>
            <person name="Lopez J."/>
            <person name="Manak J.R."/>
            <person name="Muller J."/>
            <person name="Pangilinan J."/>
            <person name="Patwardhan R.P."/>
            <person name="Pitluck S."/>
            <person name="Pritham E.J."/>
            <person name="Rechtsteiner A."/>
            <person name="Rho M."/>
            <person name="Rogozin I.B."/>
            <person name="Sakarya O."/>
            <person name="Salamov A."/>
            <person name="Schaack S."/>
            <person name="Shapiro H."/>
            <person name="Shiga Y."/>
            <person name="Skalitzky C."/>
            <person name="Smith Z."/>
            <person name="Souvorov A."/>
            <person name="Sung W."/>
            <person name="Tang Z."/>
            <person name="Tsuchiya D."/>
            <person name="Tu H."/>
            <person name="Vos H."/>
            <person name="Wang M."/>
            <person name="Wolf Y.I."/>
            <person name="Yamagata H."/>
            <person name="Yamada T."/>
            <person name="Ye Y."/>
            <person name="Shaw J.R."/>
            <person name="Andrews J."/>
            <person name="Crease T.J."/>
            <person name="Tang H."/>
            <person name="Lucas S.M."/>
            <person name="Robertson H.M."/>
            <person name="Bork P."/>
            <person name="Koonin E.V."/>
            <person name="Zdobnov E.M."/>
            <person name="Grigoriev I.V."/>
            <person name="Lynch M."/>
            <person name="Boore J.L."/>
        </authorList>
    </citation>
    <scope>NUCLEOTIDE SEQUENCE [LARGE SCALE GENOMIC DNA]</scope>
</reference>
<feature type="region of interest" description="Disordered" evidence="1">
    <location>
        <begin position="82"/>
        <end position="118"/>
    </location>
</feature>
<evidence type="ECO:0000256" key="1">
    <source>
        <dbReference type="SAM" id="MobiDB-lite"/>
    </source>
</evidence>
<proteinExistence type="predicted"/>
<evidence type="ECO:0000313" key="2">
    <source>
        <dbReference type="EMBL" id="EFX88563.1"/>
    </source>
</evidence>